<dbReference type="KEGG" id="bvv:BHK69_14110"/>
<dbReference type="AlphaFoldDB" id="A0A1D7U249"/>
<sequence>MDPGPKLRFAQDDGAEVVKTTTIPQGCHSIGAGRCRDGQTICCNGNYLQQFLLDTVAIQDPPRGRRTL</sequence>
<proteinExistence type="predicted"/>
<keyword evidence="2" id="KW-1185">Reference proteome</keyword>
<dbReference type="Proteomes" id="UP000094969">
    <property type="component" value="Chromosome"/>
</dbReference>
<gene>
    <name evidence="1" type="ORF">BHK69_14110</name>
</gene>
<dbReference type="RefSeq" id="WP_069690654.1">
    <property type="nucleotide sequence ID" value="NZ_CP017147.1"/>
</dbReference>
<evidence type="ECO:0000313" key="1">
    <source>
        <dbReference type="EMBL" id="AOO81440.1"/>
    </source>
</evidence>
<accession>A0A1D7U249</accession>
<name>A0A1D7U249_9HYPH</name>
<dbReference type="STRING" id="1526658.BHK69_14110"/>
<dbReference type="EMBL" id="CP017147">
    <property type="protein sequence ID" value="AOO81440.1"/>
    <property type="molecule type" value="Genomic_DNA"/>
</dbReference>
<evidence type="ECO:0000313" key="2">
    <source>
        <dbReference type="Proteomes" id="UP000094969"/>
    </source>
</evidence>
<reference evidence="1 2" key="1">
    <citation type="journal article" date="2015" name="Antonie Van Leeuwenhoek">
        <title>Bosea vaviloviae sp. nov., a new species of slow-growing rhizobia isolated from nodules of the relict species Vavilovia formosa (Stev.) Fed.</title>
        <authorList>
            <person name="Safronova V.I."/>
            <person name="Kuznetsova I.G."/>
            <person name="Sazanova A.L."/>
            <person name="Kimeklis A.K."/>
            <person name="Belimov A.A."/>
            <person name="Andronov E.E."/>
            <person name="Pinaev A.G."/>
            <person name="Chizhevskaya E.P."/>
            <person name="Pukhaev A.R."/>
            <person name="Popov K.P."/>
            <person name="Willems A."/>
            <person name="Tikhonovich I.A."/>
        </authorList>
    </citation>
    <scope>NUCLEOTIDE SEQUENCE [LARGE SCALE GENOMIC DNA]</scope>
    <source>
        <strain evidence="1 2">Vaf18</strain>
    </source>
</reference>
<organism evidence="1 2">
    <name type="scientific">Bosea vaviloviae</name>
    <dbReference type="NCBI Taxonomy" id="1526658"/>
    <lineage>
        <taxon>Bacteria</taxon>
        <taxon>Pseudomonadati</taxon>
        <taxon>Pseudomonadota</taxon>
        <taxon>Alphaproteobacteria</taxon>
        <taxon>Hyphomicrobiales</taxon>
        <taxon>Boseaceae</taxon>
        <taxon>Bosea</taxon>
    </lineage>
</organism>
<protein>
    <submittedName>
        <fullName evidence="1">Uncharacterized protein</fullName>
    </submittedName>
</protein>